<evidence type="ECO:0000313" key="2">
    <source>
        <dbReference type="EMBL" id="NMO23207.1"/>
    </source>
</evidence>
<feature type="non-terminal residue" evidence="2">
    <location>
        <position position="100"/>
    </location>
</feature>
<evidence type="ECO:0000313" key="3">
    <source>
        <dbReference type="Proteomes" id="UP000518300"/>
    </source>
</evidence>
<dbReference type="EMBL" id="JABBJJ010000554">
    <property type="protein sequence ID" value="NMO23207.1"/>
    <property type="molecule type" value="Genomic_DNA"/>
</dbReference>
<dbReference type="Gene3D" id="2.60.200.20">
    <property type="match status" value="1"/>
</dbReference>
<dbReference type="InterPro" id="IPR008984">
    <property type="entry name" value="SMAD_FHA_dom_sf"/>
</dbReference>
<accession>A0A848LYL7</accession>
<dbReference type="AlphaFoldDB" id="A0A848LYL7"/>
<dbReference type="CDD" id="cd00060">
    <property type="entry name" value="FHA"/>
    <property type="match status" value="1"/>
</dbReference>
<name>A0A848LYL7_9BACT</name>
<dbReference type="Pfam" id="PF16697">
    <property type="entry name" value="Yop-YscD_cpl"/>
    <property type="match status" value="1"/>
</dbReference>
<gene>
    <name evidence="2" type="ORF">HG543_51360</name>
</gene>
<sequence length="100" mass="10560">MASLTVRSPDGKVRSVSLLKRITSIGRGPDNDVQLEDPGVPDSALHVTFDGSRYEVGSLGATFHVNGKKRDAHALSTGDVVKVGGTELTFAREDAPRALS</sequence>
<evidence type="ECO:0000259" key="1">
    <source>
        <dbReference type="Pfam" id="PF16697"/>
    </source>
</evidence>
<keyword evidence="3" id="KW-1185">Reference proteome</keyword>
<reference evidence="2 3" key="1">
    <citation type="submission" date="2020-04" db="EMBL/GenBank/DDBJ databases">
        <title>Draft genome of Pyxidicoccus fallax type strain.</title>
        <authorList>
            <person name="Whitworth D.E."/>
        </authorList>
    </citation>
    <scope>NUCLEOTIDE SEQUENCE [LARGE SCALE GENOMIC DNA]</scope>
    <source>
        <strain evidence="2 3">DSM 14698</strain>
    </source>
</reference>
<organism evidence="2 3">
    <name type="scientific">Pyxidicoccus fallax</name>
    <dbReference type="NCBI Taxonomy" id="394095"/>
    <lineage>
        <taxon>Bacteria</taxon>
        <taxon>Pseudomonadati</taxon>
        <taxon>Myxococcota</taxon>
        <taxon>Myxococcia</taxon>
        <taxon>Myxococcales</taxon>
        <taxon>Cystobacterineae</taxon>
        <taxon>Myxococcaceae</taxon>
        <taxon>Pyxidicoccus</taxon>
    </lineage>
</organism>
<dbReference type="Proteomes" id="UP000518300">
    <property type="component" value="Unassembled WGS sequence"/>
</dbReference>
<feature type="domain" description="YscD cytoplasmic" evidence="1">
    <location>
        <begin position="15"/>
        <end position="93"/>
    </location>
</feature>
<protein>
    <submittedName>
        <fullName evidence="2">FHA domain-containing protein</fullName>
    </submittedName>
</protein>
<dbReference type="InterPro" id="IPR032030">
    <property type="entry name" value="YscD_cytoplasmic_dom"/>
</dbReference>
<dbReference type="RefSeq" id="WP_169352312.1">
    <property type="nucleotide sequence ID" value="NZ_JABBJJ010000554.1"/>
</dbReference>
<dbReference type="SUPFAM" id="SSF49879">
    <property type="entry name" value="SMAD/FHA domain"/>
    <property type="match status" value="1"/>
</dbReference>
<proteinExistence type="predicted"/>
<comment type="caution">
    <text evidence="2">The sequence shown here is derived from an EMBL/GenBank/DDBJ whole genome shotgun (WGS) entry which is preliminary data.</text>
</comment>